<dbReference type="EMBL" id="MU853806">
    <property type="protein sequence ID" value="KAK3939754.1"/>
    <property type="molecule type" value="Genomic_DNA"/>
</dbReference>
<accession>A0AAN6S429</accession>
<keyword evidence="2" id="KW-1185">Reference proteome</keyword>
<evidence type="ECO:0000313" key="1">
    <source>
        <dbReference type="EMBL" id="KAK3939754.1"/>
    </source>
</evidence>
<dbReference type="Proteomes" id="UP001303473">
    <property type="component" value="Unassembled WGS sequence"/>
</dbReference>
<evidence type="ECO:0000313" key="2">
    <source>
        <dbReference type="Proteomes" id="UP001303473"/>
    </source>
</evidence>
<comment type="caution">
    <text evidence="1">The sequence shown here is derived from an EMBL/GenBank/DDBJ whole genome shotgun (WGS) entry which is preliminary data.</text>
</comment>
<dbReference type="AlphaFoldDB" id="A0AAN6S429"/>
<organism evidence="1 2">
    <name type="scientific">Diplogelasinospora grovesii</name>
    <dbReference type="NCBI Taxonomy" id="303347"/>
    <lineage>
        <taxon>Eukaryota</taxon>
        <taxon>Fungi</taxon>
        <taxon>Dikarya</taxon>
        <taxon>Ascomycota</taxon>
        <taxon>Pezizomycotina</taxon>
        <taxon>Sordariomycetes</taxon>
        <taxon>Sordariomycetidae</taxon>
        <taxon>Sordariales</taxon>
        <taxon>Diplogelasinosporaceae</taxon>
        <taxon>Diplogelasinospora</taxon>
    </lineage>
</organism>
<sequence>MLVHDESFPLPSQDEVCLGPQERHGCVNRPRNWGKRISSGGLLNHDQTQLDLGAHAHQLVQLRLVRHAAVGDGISHDAFQRELVDSLCAFRYVAVRHINHLQPVVLDQGLQIVTVVVLKIRPCDMRTPQRGFWVRFLRDAGGQVTARCHPARPLDDGVWLKEAVGNWSARTGDSHGGRSLRDGRQAILVEPSHGVGKGERGKGW</sequence>
<name>A0AAN6S429_9PEZI</name>
<reference evidence="2" key="1">
    <citation type="journal article" date="2023" name="Mol. Phylogenet. Evol.">
        <title>Genome-scale phylogeny and comparative genomics of the fungal order Sordariales.</title>
        <authorList>
            <person name="Hensen N."/>
            <person name="Bonometti L."/>
            <person name="Westerberg I."/>
            <person name="Brannstrom I.O."/>
            <person name="Guillou S."/>
            <person name="Cros-Aarteil S."/>
            <person name="Calhoun S."/>
            <person name="Haridas S."/>
            <person name="Kuo A."/>
            <person name="Mondo S."/>
            <person name="Pangilinan J."/>
            <person name="Riley R."/>
            <person name="LaButti K."/>
            <person name="Andreopoulos B."/>
            <person name="Lipzen A."/>
            <person name="Chen C."/>
            <person name="Yan M."/>
            <person name="Daum C."/>
            <person name="Ng V."/>
            <person name="Clum A."/>
            <person name="Steindorff A."/>
            <person name="Ohm R.A."/>
            <person name="Martin F."/>
            <person name="Silar P."/>
            <person name="Natvig D.O."/>
            <person name="Lalanne C."/>
            <person name="Gautier V."/>
            <person name="Ament-Velasquez S.L."/>
            <person name="Kruys A."/>
            <person name="Hutchinson M.I."/>
            <person name="Powell A.J."/>
            <person name="Barry K."/>
            <person name="Miller A.N."/>
            <person name="Grigoriev I.V."/>
            <person name="Debuchy R."/>
            <person name="Gladieux P."/>
            <person name="Hiltunen Thoren M."/>
            <person name="Johannesson H."/>
        </authorList>
    </citation>
    <scope>NUCLEOTIDE SEQUENCE [LARGE SCALE GENOMIC DNA]</scope>
    <source>
        <strain evidence="2">CBS 340.73</strain>
    </source>
</reference>
<proteinExistence type="predicted"/>
<protein>
    <submittedName>
        <fullName evidence="1">Uncharacterized protein</fullName>
    </submittedName>
</protein>
<gene>
    <name evidence="1" type="ORF">QBC46DRAFT_387196</name>
</gene>